<dbReference type="InterPro" id="IPR000073">
    <property type="entry name" value="AB_hydrolase_1"/>
</dbReference>
<keyword evidence="3" id="KW-0378">Hydrolase</keyword>
<evidence type="ECO:0000259" key="5">
    <source>
        <dbReference type="Pfam" id="PF00561"/>
    </source>
</evidence>
<feature type="chain" id="PRO_5039094656" evidence="4">
    <location>
        <begin position="23"/>
        <end position="520"/>
    </location>
</feature>
<dbReference type="SUPFAM" id="SSF53474">
    <property type="entry name" value="alpha/beta-Hydrolases"/>
    <property type="match status" value="1"/>
</dbReference>
<accession>A0A841CJ75</accession>
<dbReference type="GO" id="GO:0016787">
    <property type="term" value="F:hydrolase activity"/>
    <property type="evidence" value="ECO:0007669"/>
    <property type="project" value="UniProtKB-KW"/>
</dbReference>
<comment type="caution">
    <text evidence="6">The sequence shown here is derived from an EMBL/GenBank/DDBJ whole genome shotgun (WGS) entry which is preliminary data.</text>
</comment>
<dbReference type="Pfam" id="PF00561">
    <property type="entry name" value="Abhydrolase_1"/>
    <property type="match status" value="1"/>
</dbReference>
<organism evidence="6 7">
    <name type="scientific">Saccharothrix tamanrassetensis</name>
    <dbReference type="NCBI Taxonomy" id="1051531"/>
    <lineage>
        <taxon>Bacteria</taxon>
        <taxon>Bacillati</taxon>
        <taxon>Actinomycetota</taxon>
        <taxon>Actinomycetes</taxon>
        <taxon>Pseudonocardiales</taxon>
        <taxon>Pseudonocardiaceae</taxon>
        <taxon>Saccharothrix</taxon>
    </lineage>
</organism>
<dbReference type="InterPro" id="IPR029058">
    <property type="entry name" value="AB_hydrolase_fold"/>
</dbReference>
<protein>
    <submittedName>
        <fullName evidence="6">Pimeloyl-ACP methyl ester carboxylesterase</fullName>
    </submittedName>
</protein>
<evidence type="ECO:0000313" key="7">
    <source>
        <dbReference type="Proteomes" id="UP000547510"/>
    </source>
</evidence>
<keyword evidence="7" id="KW-1185">Reference proteome</keyword>
<evidence type="ECO:0000256" key="2">
    <source>
        <dbReference type="ARBA" id="ARBA00022729"/>
    </source>
</evidence>
<name>A0A841CJ75_9PSEU</name>
<dbReference type="Gene3D" id="3.40.50.1820">
    <property type="entry name" value="alpha/beta hydrolase"/>
    <property type="match status" value="1"/>
</dbReference>
<reference evidence="6 7" key="1">
    <citation type="submission" date="2020-08" db="EMBL/GenBank/DDBJ databases">
        <title>Genomic Encyclopedia of Type Strains, Phase III (KMG-III): the genomes of soil and plant-associated and newly described type strains.</title>
        <authorList>
            <person name="Whitman W."/>
        </authorList>
    </citation>
    <scope>NUCLEOTIDE SEQUENCE [LARGE SCALE GENOMIC DNA]</scope>
    <source>
        <strain evidence="6 7">CECT 8640</strain>
    </source>
</reference>
<evidence type="ECO:0000256" key="1">
    <source>
        <dbReference type="ARBA" id="ARBA00010088"/>
    </source>
</evidence>
<comment type="similarity">
    <text evidence="1">Belongs to the peptidase S33 family.</text>
</comment>
<dbReference type="EMBL" id="JACHJN010000004">
    <property type="protein sequence ID" value="MBB5956065.1"/>
    <property type="molecule type" value="Genomic_DNA"/>
</dbReference>
<evidence type="ECO:0000256" key="3">
    <source>
        <dbReference type="ARBA" id="ARBA00022801"/>
    </source>
</evidence>
<sequence length="520" mass="54834">MRRSLTLFLVLPVLASCTSVLTGSPTPGTVLEQRGPAGTVPAGLERFYGQQLGWGDCADYATTGTTRSQYKNKKSIECARLEVPLDYAKPDDRTIKLGLLRQKATGDRIGSLLLNPGGPGGSGMSAAASLGVQVGKTALGERFDLVGFDPRGVGASQPQVRCLTDTERDADRLDVDLDTSPAGVAQTEAENKAFAEKCAATTGAELLANVGTRDVVRDLDVMRSALGDEKLTYLGYSYGTHIGAGYAAAFPGNVRALVLDGAVDPTQNQVESLIAQGAGFQKAFDAFAAWCAQRQDCSLGKDPAGASKAFRDLTLPLAQRPVDVGSRKLSYNDAITGAIQAMYSEELWGPLNAGLTELKNNSGQVLLQLADAYYDRDAEGKYSSITDAFTAIKCVDEPRVTDRAVIDDVARRYKAAAPFLDDGNPAVGALDSCAFWPVPPSVQETKPVAGLPPVLVISTTGDPATPYQAGVNLAKELGGGLLTYEGNQHTVYLQGNECVDPAADAYLIDLKLPDPGKVCS</sequence>
<evidence type="ECO:0000256" key="4">
    <source>
        <dbReference type="SAM" id="SignalP"/>
    </source>
</evidence>
<feature type="domain" description="AB hydrolase-1" evidence="5">
    <location>
        <begin position="112"/>
        <end position="494"/>
    </location>
</feature>
<feature type="signal peptide" evidence="4">
    <location>
        <begin position="1"/>
        <end position="22"/>
    </location>
</feature>
<dbReference type="PANTHER" id="PTHR43248">
    <property type="entry name" value="2-SUCCINYL-6-HYDROXY-2,4-CYCLOHEXADIENE-1-CARBOXYLATE SYNTHASE"/>
    <property type="match status" value="1"/>
</dbReference>
<dbReference type="InterPro" id="IPR051601">
    <property type="entry name" value="Serine_prot/Carboxylest_S33"/>
</dbReference>
<dbReference type="AlphaFoldDB" id="A0A841CJ75"/>
<dbReference type="Proteomes" id="UP000547510">
    <property type="component" value="Unassembled WGS sequence"/>
</dbReference>
<keyword evidence="2 4" id="KW-0732">Signal</keyword>
<proteinExistence type="inferred from homology"/>
<gene>
    <name evidence="6" type="ORF">FHS29_002651</name>
</gene>
<dbReference type="PROSITE" id="PS51257">
    <property type="entry name" value="PROKAR_LIPOPROTEIN"/>
    <property type="match status" value="1"/>
</dbReference>
<dbReference type="PANTHER" id="PTHR43248:SF29">
    <property type="entry name" value="TRIPEPTIDYL AMINOPEPTIDASE"/>
    <property type="match status" value="1"/>
</dbReference>
<dbReference type="RefSeq" id="WP_312864900.1">
    <property type="nucleotide sequence ID" value="NZ_JACHJN010000004.1"/>
</dbReference>
<evidence type="ECO:0000313" key="6">
    <source>
        <dbReference type="EMBL" id="MBB5956065.1"/>
    </source>
</evidence>